<name>A0ACD4RF31_9BACI</name>
<keyword evidence="2" id="KW-1185">Reference proteome</keyword>
<reference evidence="2" key="1">
    <citation type="journal article" date="2025" name="Aquaculture">
        <title>Assessment of the bioflocculant production and safety properties of Metabacillus hrfriensis sp. nov. based on phenotypic and whole-genome sequencing analysis.</title>
        <authorList>
            <person name="Zhang R."/>
            <person name="Zhao Z."/>
            <person name="Luo L."/>
            <person name="Wang S."/>
            <person name="Guo K."/>
            <person name="Xu W."/>
        </authorList>
    </citation>
    <scope>NUCLEOTIDE SEQUENCE [LARGE SCALE GENOMIC DNA]</scope>
    <source>
        <strain evidence="2">CT-WN-B3</strain>
    </source>
</reference>
<dbReference type="EMBL" id="CP126116">
    <property type="protein sequence ID" value="WHZ58992.1"/>
    <property type="molecule type" value="Genomic_DNA"/>
</dbReference>
<evidence type="ECO:0000313" key="1">
    <source>
        <dbReference type="EMBL" id="WHZ58992.1"/>
    </source>
</evidence>
<gene>
    <name evidence="1" type="ORF">QLQ22_06535</name>
</gene>
<organism evidence="1 2">
    <name type="scientific">Metabacillus hrfriensis</name>
    <dbReference type="NCBI Taxonomy" id="3048891"/>
    <lineage>
        <taxon>Bacteria</taxon>
        <taxon>Bacillati</taxon>
        <taxon>Bacillota</taxon>
        <taxon>Bacilli</taxon>
        <taxon>Bacillales</taxon>
        <taxon>Bacillaceae</taxon>
        <taxon>Metabacillus</taxon>
    </lineage>
</organism>
<protein>
    <submittedName>
        <fullName evidence="1">DinB family protein</fullName>
    </submittedName>
</protein>
<evidence type="ECO:0000313" key="2">
    <source>
        <dbReference type="Proteomes" id="UP001226091"/>
    </source>
</evidence>
<sequence>MEHTIMQHMEIVRGITVNTLSRIPEETADIIPAGYNNNIRWNFGHIAYIQEKLVFDLAGEEAGVPGHYKELFSAGTKPSDWNGTPPSFTEISEVLKNQKDRLKEFIPGHFHQKLNEPFTNRAGITFHTVGATFLFSFYHEAMHIETIKRIYQAIKKS</sequence>
<accession>A0ACD4RF31</accession>
<proteinExistence type="predicted"/>
<dbReference type="Proteomes" id="UP001226091">
    <property type="component" value="Chromosome"/>
</dbReference>